<organism evidence="1 2">
    <name type="scientific">Phytophthora lilii</name>
    <dbReference type="NCBI Taxonomy" id="2077276"/>
    <lineage>
        <taxon>Eukaryota</taxon>
        <taxon>Sar</taxon>
        <taxon>Stramenopiles</taxon>
        <taxon>Oomycota</taxon>
        <taxon>Peronosporomycetes</taxon>
        <taxon>Peronosporales</taxon>
        <taxon>Peronosporaceae</taxon>
        <taxon>Phytophthora</taxon>
    </lineage>
</organism>
<keyword evidence="2" id="KW-1185">Reference proteome</keyword>
<sequence>MSLSIAWQEEYEPKEIKEIKEKKEKSKKDDDYTVPYYPKFQIHYEKGELPPIFDCKNTETYLDVISLKKEVITMERLYKFIKNNIAYILQGGNGYYLTKNRDAFGDIDYTVIPRIKQFDMMFDINNAIELNDDGLITQNLIQIASLLCSCLT</sequence>
<proteinExistence type="predicted"/>
<reference evidence="1" key="1">
    <citation type="submission" date="2023-04" db="EMBL/GenBank/DDBJ databases">
        <title>Phytophthora lilii NBRC 32176.</title>
        <authorList>
            <person name="Ichikawa N."/>
            <person name="Sato H."/>
            <person name="Tonouchi N."/>
        </authorList>
    </citation>
    <scope>NUCLEOTIDE SEQUENCE</scope>
    <source>
        <strain evidence="1">NBRC 32176</strain>
    </source>
</reference>
<name>A0A9W6TBY9_9STRA</name>
<dbReference type="AlphaFoldDB" id="A0A9W6TBY9"/>
<gene>
    <name evidence="1" type="ORF">Plil01_000095100</name>
</gene>
<accession>A0A9W6TBY9</accession>
<evidence type="ECO:0000313" key="1">
    <source>
        <dbReference type="EMBL" id="GMF10105.1"/>
    </source>
</evidence>
<dbReference type="Proteomes" id="UP001165083">
    <property type="component" value="Unassembled WGS sequence"/>
</dbReference>
<evidence type="ECO:0000313" key="2">
    <source>
        <dbReference type="Proteomes" id="UP001165083"/>
    </source>
</evidence>
<comment type="caution">
    <text evidence="1">The sequence shown here is derived from an EMBL/GenBank/DDBJ whole genome shotgun (WGS) entry which is preliminary data.</text>
</comment>
<protein>
    <submittedName>
        <fullName evidence="1">Unnamed protein product</fullName>
    </submittedName>
</protein>
<dbReference type="EMBL" id="BSXW01000031">
    <property type="protein sequence ID" value="GMF10105.1"/>
    <property type="molecule type" value="Genomic_DNA"/>
</dbReference>